<feature type="domain" description="SpoVT-AbrB" evidence="1">
    <location>
        <begin position="11"/>
        <end position="57"/>
    </location>
</feature>
<name>A0A2G8TEZ7_9BURK</name>
<dbReference type="InterPro" id="IPR037914">
    <property type="entry name" value="SpoVT-AbrB_sf"/>
</dbReference>
<keyword evidence="3" id="KW-1185">Reference proteome</keyword>
<protein>
    <recommendedName>
        <fullName evidence="1">SpoVT-AbrB domain-containing protein</fullName>
    </recommendedName>
</protein>
<dbReference type="SUPFAM" id="SSF89447">
    <property type="entry name" value="AbrB/MazE/MraZ-like"/>
    <property type="match status" value="1"/>
</dbReference>
<dbReference type="Pfam" id="PF04014">
    <property type="entry name" value="MazE_antitoxin"/>
    <property type="match status" value="1"/>
</dbReference>
<dbReference type="Gene3D" id="2.10.260.10">
    <property type="match status" value="1"/>
</dbReference>
<sequence>MSKELKMAKINRWGGSLGVRLPKEIASAAGLVSGSIVTVRLLDSGDLLVRLLNNRVAIALTDATSVKRPREVTKW</sequence>
<evidence type="ECO:0000313" key="2">
    <source>
        <dbReference type="EMBL" id="PIL44593.1"/>
    </source>
</evidence>
<evidence type="ECO:0000259" key="1">
    <source>
        <dbReference type="SMART" id="SM00966"/>
    </source>
</evidence>
<dbReference type="EMBL" id="PDOC01000006">
    <property type="protein sequence ID" value="PIL44593.1"/>
    <property type="molecule type" value="Genomic_DNA"/>
</dbReference>
<evidence type="ECO:0000313" key="3">
    <source>
        <dbReference type="Proteomes" id="UP000230390"/>
    </source>
</evidence>
<dbReference type="Proteomes" id="UP000230390">
    <property type="component" value="Unassembled WGS sequence"/>
</dbReference>
<gene>
    <name evidence="2" type="ORF">CR105_11750</name>
</gene>
<reference evidence="2 3" key="1">
    <citation type="submission" date="2017-10" db="EMBL/GenBank/DDBJ databases">
        <title>Massilia psychrophilum sp. nov., a novel purple-pigmented bacterium isolated from Tianshan glacier, Xinjiang Municipality, China.</title>
        <authorList>
            <person name="Wang H."/>
        </authorList>
    </citation>
    <scope>NUCLEOTIDE SEQUENCE [LARGE SCALE GENOMIC DNA]</scope>
    <source>
        <strain evidence="2 3">JCM 30074</strain>
    </source>
</reference>
<dbReference type="SMART" id="SM00966">
    <property type="entry name" value="SpoVT_AbrB"/>
    <property type="match status" value="1"/>
</dbReference>
<proteinExistence type="predicted"/>
<accession>A0A2G8TEZ7</accession>
<comment type="caution">
    <text evidence="2">The sequence shown here is derived from an EMBL/GenBank/DDBJ whole genome shotgun (WGS) entry which is preliminary data.</text>
</comment>
<dbReference type="AlphaFoldDB" id="A0A2G8TEZ7"/>
<dbReference type="GO" id="GO:0003677">
    <property type="term" value="F:DNA binding"/>
    <property type="evidence" value="ECO:0007669"/>
    <property type="project" value="InterPro"/>
</dbReference>
<organism evidence="2 3">
    <name type="scientific">Massilia eurypsychrophila</name>
    <dbReference type="NCBI Taxonomy" id="1485217"/>
    <lineage>
        <taxon>Bacteria</taxon>
        <taxon>Pseudomonadati</taxon>
        <taxon>Pseudomonadota</taxon>
        <taxon>Betaproteobacteria</taxon>
        <taxon>Burkholderiales</taxon>
        <taxon>Oxalobacteraceae</taxon>
        <taxon>Telluria group</taxon>
        <taxon>Massilia</taxon>
    </lineage>
</organism>
<dbReference type="InterPro" id="IPR007159">
    <property type="entry name" value="SpoVT-AbrB_dom"/>
</dbReference>